<evidence type="ECO:0000313" key="2">
    <source>
        <dbReference type="EMBL" id="MED6117902.1"/>
    </source>
</evidence>
<accession>A0ABU6R0K6</accession>
<sequence length="92" mass="10222">MEENPSNPLILGRPFLATSRALIDVESGELMLRIKKTPPDKSSKKISEEDKGKSILIEDIPTTSDDPYPSVLVGSYNKTFSKDVSNHFFDPP</sequence>
<feature type="non-terminal residue" evidence="2">
    <location>
        <position position="1"/>
    </location>
</feature>
<evidence type="ECO:0000313" key="3">
    <source>
        <dbReference type="Proteomes" id="UP001341840"/>
    </source>
</evidence>
<organism evidence="2 3">
    <name type="scientific">Stylosanthes scabra</name>
    <dbReference type="NCBI Taxonomy" id="79078"/>
    <lineage>
        <taxon>Eukaryota</taxon>
        <taxon>Viridiplantae</taxon>
        <taxon>Streptophyta</taxon>
        <taxon>Embryophyta</taxon>
        <taxon>Tracheophyta</taxon>
        <taxon>Spermatophyta</taxon>
        <taxon>Magnoliopsida</taxon>
        <taxon>eudicotyledons</taxon>
        <taxon>Gunneridae</taxon>
        <taxon>Pentapetalae</taxon>
        <taxon>rosids</taxon>
        <taxon>fabids</taxon>
        <taxon>Fabales</taxon>
        <taxon>Fabaceae</taxon>
        <taxon>Papilionoideae</taxon>
        <taxon>50 kb inversion clade</taxon>
        <taxon>dalbergioids sensu lato</taxon>
        <taxon>Dalbergieae</taxon>
        <taxon>Pterocarpus clade</taxon>
        <taxon>Stylosanthes</taxon>
    </lineage>
</organism>
<evidence type="ECO:0000256" key="1">
    <source>
        <dbReference type="SAM" id="MobiDB-lite"/>
    </source>
</evidence>
<feature type="region of interest" description="Disordered" evidence="1">
    <location>
        <begin position="36"/>
        <end position="61"/>
    </location>
</feature>
<keyword evidence="3" id="KW-1185">Reference proteome</keyword>
<protein>
    <recommendedName>
        <fullName evidence="4">Reverse transcriptase domain-containing protein</fullName>
    </recommendedName>
</protein>
<proteinExistence type="predicted"/>
<reference evidence="2 3" key="1">
    <citation type="journal article" date="2023" name="Plants (Basel)">
        <title>Bridging the Gap: Combining Genomics and Transcriptomics Approaches to Understand Stylosanthes scabra, an Orphan Legume from the Brazilian Caatinga.</title>
        <authorList>
            <person name="Ferreira-Neto J.R.C."/>
            <person name="da Silva M.D."/>
            <person name="Binneck E."/>
            <person name="de Melo N.F."/>
            <person name="da Silva R.H."/>
            <person name="de Melo A.L.T.M."/>
            <person name="Pandolfi V."/>
            <person name="Bustamante F.O."/>
            <person name="Brasileiro-Vidal A.C."/>
            <person name="Benko-Iseppon A.M."/>
        </authorList>
    </citation>
    <scope>NUCLEOTIDE SEQUENCE [LARGE SCALE GENOMIC DNA]</scope>
    <source>
        <tissue evidence="2">Leaves</tissue>
    </source>
</reference>
<dbReference type="EMBL" id="JASCZI010010356">
    <property type="protein sequence ID" value="MED6117902.1"/>
    <property type="molecule type" value="Genomic_DNA"/>
</dbReference>
<evidence type="ECO:0008006" key="4">
    <source>
        <dbReference type="Google" id="ProtNLM"/>
    </source>
</evidence>
<comment type="caution">
    <text evidence="2">The sequence shown here is derived from an EMBL/GenBank/DDBJ whole genome shotgun (WGS) entry which is preliminary data.</text>
</comment>
<feature type="compositionally biased region" description="Basic and acidic residues" evidence="1">
    <location>
        <begin position="37"/>
        <end position="53"/>
    </location>
</feature>
<name>A0ABU6R0K6_9FABA</name>
<dbReference type="Proteomes" id="UP001341840">
    <property type="component" value="Unassembled WGS sequence"/>
</dbReference>
<gene>
    <name evidence="2" type="ORF">PIB30_114350</name>
</gene>